<evidence type="ECO:0000256" key="1">
    <source>
        <dbReference type="SAM" id="Phobius"/>
    </source>
</evidence>
<feature type="transmembrane region" description="Helical" evidence="1">
    <location>
        <begin position="174"/>
        <end position="194"/>
    </location>
</feature>
<dbReference type="GO" id="GO:0004175">
    <property type="term" value="F:endopeptidase activity"/>
    <property type="evidence" value="ECO:0007669"/>
    <property type="project" value="UniProtKB-ARBA"/>
</dbReference>
<feature type="domain" description="CAAX prenyl protease 2/Lysostaphin resistance protein A-like" evidence="2">
    <location>
        <begin position="173"/>
        <end position="263"/>
    </location>
</feature>
<protein>
    <submittedName>
        <fullName evidence="3">CAAX protease</fullName>
    </submittedName>
</protein>
<dbReference type="RefSeq" id="WP_045953902.1">
    <property type="nucleotide sequence ID" value="NZ_JXXV01000004.1"/>
</dbReference>
<keyword evidence="3" id="KW-0378">Hydrolase</keyword>
<feature type="transmembrane region" description="Helical" evidence="1">
    <location>
        <begin position="230"/>
        <end position="246"/>
    </location>
</feature>
<evidence type="ECO:0000313" key="4">
    <source>
        <dbReference type="Proteomes" id="UP000033673"/>
    </source>
</evidence>
<dbReference type="Pfam" id="PF02517">
    <property type="entry name" value="Rce1-like"/>
    <property type="match status" value="1"/>
</dbReference>
<keyword evidence="3" id="KW-0645">Protease</keyword>
<name>A0A0F4NQW2_9VIBR</name>
<keyword evidence="4" id="KW-1185">Reference proteome</keyword>
<dbReference type="AlphaFoldDB" id="A0A0F4NQW2"/>
<organism evidence="3 4">
    <name type="scientific">Vibrio galatheae</name>
    <dbReference type="NCBI Taxonomy" id="579748"/>
    <lineage>
        <taxon>Bacteria</taxon>
        <taxon>Pseudomonadati</taxon>
        <taxon>Pseudomonadota</taxon>
        <taxon>Gammaproteobacteria</taxon>
        <taxon>Vibrionales</taxon>
        <taxon>Vibrionaceae</taxon>
        <taxon>Vibrio</taxon>
    </lineage>
</organism>
<feature type="transmembrane region" description="Helical" evidence="1">
    <location>
        <begin position="7"/>
        <end position="25"/>
    </location>
</feature>
<feature type="transmembrane region" description="Helical" evidence="1">
    <location>
        <begin position="69"/>
        <end position="90"/>
    </location>
</feature>
<sequence length="276" mass="30167">MHIDHSIWVWLLLSASILAAFLRAYTASLSLLAATLLGGFIASVLSPQGLIIVVTFLAGTYYLKDKPSLPPVILSTVIIIGSLALFLHLVPGFSNPQVLQNVQTGPLSANFNMYLNLDKPLAFFALLLAFPALLGESCKVNYRSVLLISIPLFALLPIASLLGAIKPEFSLPNWWWLFAFNNLLFTCVAEEALFRGFIQQKLTNKYGAYIGVVVASLLFALAHFAGGPLLIVFASLAGLGYGLIFLTTGRLWAAVLVHFLFNFSHLLFYTYPTLRG</sequence>
<feature type="transmembrane region" description="Helical" evidence="1">
    <location>
        <begin position="121"/>
        <end position="138"/>
    </location>
</feature>
<feature type="transmembrane region" description="Helical" evidence="1">
    <location>
        <begin position="251"/>
        <end position="271"/>
    </location>
</feature>
<dbReference type="EMBL" id="JXXV01000004">
    <property type="protein sequence ID" value="KJY85248.1"/>
    <property type="molecule type" value="Genomic_DNA"/>
</dbReference>
<comment type="caution">
    <text evidence="3">The sequence shown here is derived from an EMBL/GenBank/DDBJ whole genome shotgun (WGS) entry which is preliminary data.</text>
</comment>
<dbReference type="STRING" id="579748.TW81_01210"/>
<keyword evidence="1" id="KW-0472">Membrane</keyword>
<dbReference type="GO" id="GO:0006508">
    <property type="term" value="P:proteolysis"/>
    <property type="evidence" value="ECO:0007669"/>
    <property type="project" value="UniProtKB-KW"/>
</dbReference>
<proteinExistence type="predicted"/>
<dbReference type="GO" id="GO:0080120">
    <property type="term" value="P:CAAX-box protein maturation"/>
    <property type="evidence" value="ECO:0007669"/>
    <property type="project" value="UniProtKB-ARBA"/>
</dbReference>
<dbReference type="PATRIC" id="fig|579748.3.peg.250"/>
<evidence type="ECO:0000259" key="2">
    <source>
        <dbReference type="Pfam" id="PF02517"/>
    </source>
</evidence>
<evidence type="ECO:0000313" key="3">
    <source>
        <dbReference type="EMBL" id="KJY85248.1"/>
    </source>
</evidence>
<keyword evidence="1" id="KW-0812">Transmembrane</keyword>
<dbReference type="Proteomes" id="UP000033673">
    <property type="component" value="Unassembled WGS sequence"/>
</dbReference>
<dbReference type="InterPro" id="IPR003675">
    <property type="entry name" value="Rce1/LyrA-like_dom"/>
</dbReference>
<feature type="transmembrane region" description="Helical" evidence="1">
    <location>
        <begin position="31"/>
        <end position="57"/>
    </location>
</feature>
<feature type="transmembrane region" description="Helical" evidence="1">
    <location>
        <begin position="145"/>
        <end position="162"/>
    </location>
</feature>
<gene>
    <name evidence="3" type="ORF">TW81_01210</name>
</gene>
<reference evidence="3 4" key="1">
    <citation type="journal article" date="2015" name="BMC Genomics">
        <title>Genome mining reveals unlocked bioactive potential of marine Gram-negative bacteria.</title>
        <authorList>
            <person name="Machado H."/>
            <person name="Sonnenschein E.C."/>
            <person name="Melchiorsen J."/>
            <person name="Gram L."/>
        </authorList>
    </citation>
    <scope>NUCLEOTIDE SEQUENCE [LARGE SCALE GENOMIC DNA]</scope>
    <source>
        <strain evidence="3 4">S2757</strain>
    </source>
</reference>
<accession>A0A0F4NQW2</accession>
<feature type="transmembrane region" description="Helical" evidence="1">
    <location>
        <begin position="206"/>
        <end position="224"/>
    </location>
</feature>
<keyword evidence="1" id="KW-1133">Transmembrane helix</keyword>